<keyword evidence="3" id="KW-0964">Secreted</keyword>
<name>A0A3B4FKC6_9CICH</name>
<dbReference type="SUPFAM" id="SSF54117">
    <property type="entry name" value="Interleukin 8-like chemokines"/>
    <property type="match status" value="1"/>
</dbReference>
<dbReference type="PANTHER" id="PTHR12015:SF183">
    <property type="entry name" value="C-C MOTIF CHEMOKINE 3"/>
    <property type="match status" value="1"/>
</dbReference>
<dbReference type="Gene3D" id="2.40.50.40">
    <property type="match status" value="1"/>
</dbReference>
<evidence type="ECO:0000256" key="3">
    <source>
        <dbReference type="ARBA" id="ARBA00022525"/>
    </source>
</evidence>
<sequence>MKATVGLLLLLLTVYCCAAAPLDETAPGECCFHFFTERIPVKNIVSVTKTHSSCLEKAFVIHTAKGRRFCVGHSVTWAQDAFNKEQMKQCAAINQVPREQCVGTVPGSGASG</sequence>
<evidence type="ECO:0000256" key="4">
    <source>
        <dbReference type="ARBA" id="ARBA00022729"/>
    </source>
</evidence>
<feature type="chain" id="PRO_5017344367" evidence="5">
    <location>
        <begin position="20"/>
        <end position="112"/>
    </location>
</feature>
<dbReference type="AlphaFoldDB" id="A0A3B4FKC6"/>
<evidence type="ECO:0000313" key="7">
    <source>
        <dbReference type="Ensembl" id="ENSPNYP00000010962.1"/>
    </source>
</evidence>
<dbReference type="GO" id="GO:0008009">
    <property type="term" value="F:chemokine activity"/>
    <property type="evidence" value="ECO:0007669"/>
    <property type="project" value="InterPro"/>
</dbReference>
<organism evidence="7">
    <name type="scientific">Pundamilia nyererei</name>
    <dbReference type="NCBI Taxonomy" id="303518"/>
    <lineage>
        <taxon>Eukaryota</taxon>
        <taxon>Metazoa</taxon>
        <taxon>Chordata</taxon>
        <taxon>Craniata</taxon>
        <taxon>Vertebrata</taxon>
        <taxon>Euteleostomi</taxon>
        <taxon>Actinopterygii</taxon>
        <taxon>Neopterygii</taxon>
        <taxon>Teleostei</taxon>
        <taxon>Neoteleostei</taxon>
        <taxon>Acanthomorphata</taxon>
        <taxon>Ovalentaria</taxon>
        <taxon>Cichlomorphae</taxon>
        <taxon>Cichliformes</taxon>
        <taxon>Cichlidae</taxon>
        <taxon>African cichlids</taxon>
        <taxon>Pseudocrenilabrinae</taxon>
        <taxon>Haplochromini</taxon>
        <taxon>Pundamilia</taxon>
    </lineage>
</organism>
<comment type="subcellular location">
    <subcellularLocation>
        <location evidence="1">Secreted</location>
    </subcellularLocation>
</comment>
<dbReference type="STRING" id="303518.ENSPNYP00000010962"/>
<dbReference type="InterPro" id="IPR001811">
    <property type="entry name" value="Chemokine_IL8-like_dom"/>
</dbReference>
<feature type="signal peptide" evidence="5">
    <location>
        <begin position="1"/>
        <end position="19"/>
    </location>
</feature>
<proteinExistence type="predicted"/>
<accession>A0A3B4FKC6</accession>
<evidence type="ECO:0000256" key="1">
    <source>
        <dbReference type="ARBA" id="ARBA00004613"/>
    </source>
</evidence>
<dbReference type="GeneTree" id="ENSGT00940000174092"/>
<evidence type="ECO:0000256" key="5">
    <source>
        <dbReference type="SAM" id="SignalP"/>
    </source>
</evidence>
<evidence type="ECO:0000256" key="2">
    <source>
        <dbReference type="ARBA" id="ARBA00022514"/>
    </source>
</evidence>
<protein>
    <submittedName>
        <fullName evidence="7">C-C motif chemokine 4 homolog</fullName>
    </submittedName>
</protein>
<dbReference type="InterPro" id="IPR036048">
    <property type="entry name" value="Interleukin_8-like_sf"/>
</dbReference>
<dbReference type="Ensembl" id="ENSPNYT00000011226.1">
    <property type="protein sequence ID" value="ENSPNYP00000010962.1"/>
    <property type="gene ID" value="ENSPNYG00000008310.1"/>
</dbReference>
<dbReference type="PANTHER" id="PTHR12015">
    <property type="entry name" value="SMALL INDUCIBLE CYTOKINE A"/>
    <property type="match status" value="1"/>
</dbReference>
<feature type="domain" description="Chemokine interleukin-8-like" evidence="6">
    <location>
        <begin position="27"/>
        <end position="85"/>
    </location>
</feature>
<dbReference type="SMART" id="SM00199">
    <property type="entry name" value="SCY"/>
    <property type="match status" value="1"/>
</dbReference>
<keyword evidence="2" id="KW-0202">Cytokine</keyword>
<dbReference type="GO" id="GO:0005615">
    <property type="term" value="C:extracellular space"/>
    <property type="evidence" value="ECO:0007669"/>
    <property type="project" value="UniProtKB-KW"/>
</dbReference>
<reference evidence="7" key="1">
    <citation type="submission" date="2023-09" db="UniProtKB">
        <authorList>
            <consortium name="Ensembl"/>
        </authorList>
    </citation>
    <scope>IDENTIFICATION</scope>
</reference>
<dbReference type="InterPro" id="IPR039809">
    <property type="entry name" value="Chemokine_b/g/d"/>
</dbReference>
<evidence type="ECO:0000259" key="6">
    <source>
        <dbReference type="SMART" id="SM00199"/>
    </source>
</evidence>
<keyword evidence="4 5" id="KW-0732">Signal</keyword>
<dbReference type="GO" id="GO:0006955">
    <property type="term" value="P:immune response"/>
    <property type="evidence" value="ECO:0007669"/>
    <property type="project" value="InterPro"/>
</dbReference>
<dbReference type="Pfam" id="PF00048">
    <property type="entry name" value="IL8"/>
    <property type="match status" value="1"/>
</dbReference>